<keyword evidence="3 6" id="KW-0812">Transmembrane</keyword>
<dbReference type="RefSeq" id="WP_306675921.1">
    <property type="nucleotide sequence ID" value="NZ_CP110509.1"/>
</dbReference>
<protein>
    <submittedName>
        <fullName evidence="8">Phosphatidylglycerol lysyltransferase domain-containing protein</fullName>
    </submittedName>
</protein>
<keyword evidence="9" id="KW-1185">Reference proteome</keyword>
<dbReference type="EMBL" id="CP110509">
    <property type="protein sequence ID" value="WMB28526.1"/>
    <property type="molecule type" value="Genomic_DNA"/>
</dbReference>
<organism evidence="8 9">
    <name type="scientific">Streptococcus didelphis</name>
    <dbReference type="NCBI Taxonomy" id="102886"/>
    <lineage>
        <taxon>Bacteria</taxon>
        <taxon>Bacillati</taxon>
        <taxon>Bacillota</taxon>
        <taxon>Bacilli</taxon>
        <taxon>Lactobacillales</taxon>
        <taxon>Streptococcaceae</taxon>
        <taxon>Streptococcus</taxon>
    </lineage>
</organism>
<dbReference type="PANTHER" id="PTHR34697">
    <property type="entry name" value="PHOSPHATIDYLGLYCEROL LYSYLTRANSFERASE"/>
    <property type="match status" value="1"/>
</dbReference>
<dbReference type="SUPFAM" id="SSF55729">
    <property type="entry name" value="Acyl-CoA N-acyltransferases (Nat)"/>
    <property type="match status" value="1"/>
</dbReference>
<keyword evidence="2" id="KW-1003">Cell membrane</keyword>
<keyword evidence="4 6" id="KW-1133">Transmembrane helix</keyword>
<dbReference type="Pfam" id="PF09924">
    <property type="entry name" value="LPG_synthase_C"/>
    <property type="match status" value="1"/>
</dbReference>
<evidence type="ECO:0000256" key="2">
    <source>
        <dbReference type="ARBA" id="ARBA00022475"/>
    </source>
</evidence>
<evidence type="ECO:0000259" key="7">
    <source>
        <dbReference type="Pfam" id="PF09924"/>
    </source>
</evidence>
<feature type="domain" description="Phosphatidylglycerol lysyltransferase C-terminal" evidence="7">
    <location>
        <begin position="5"/>
        <end position="293"/>
    </location>
</feature>
<evidence type="ECO:0000313" key="9">
    <source>
        <dbReference type="Proteomes" id="UP001238096"/>
    </source>
</evidence>
<evidence type="ECO:0000256" key="5">
    <source>
        <dbReference type="ARBA" id="ARBA00023136"/>
    </source>
</evidence>
<dbReference type="InterPro" id="IPR016181">
    <property type="entry name" value="Acyl_CoA_acyltransferase"/>
</dbReference>
<sequence>MGKGDHHYTGLAFLQDKRLWYYQQDNQDKVALQFSQVRDKLLVMGDLFGEDAYFEKALNHFMTEADLYNFHPVFYEISEKQVMPVHDYGYDFIKLGEEGLVKPETFTLSGKKRQNLRSVMNQTQKAGYSFHVISPPYSDSLMVELAKISEQWLDGRKEMGYSLGFFDPYYLSKGQLALLISEAGQIVAFSSLKRSHSENSLSVDLMRYLKEAPKGIMDVLFIHIIEFAKEEGYDTFNIGMSPLSNVGRNRFSFFNEKLGNLIYQLGSQIYSFEGLRHYKAKFADKWTPYYIAYAKQSQFVFVILSLLLISYKKNEK</sequence>
<accession>A0ABY9LKB3</accession>
<evidence type="ECO:0000313" key="8">
    <source>
        <dbReference type="EMBL" id="WMB28526.1"/>
    </source>
</evidence>
<evidence type="ECO:0000256" key="6">
    <source>
        <dbReference type="SAM" id="Phobius"/>
    </source>
</evidence>
<gene>
    <name evidence="8" type="ORF">N1496_02890</name>
</gene>
<reference evidence="9" key="1">
    <citation type="submission" date="2022-10" db="EMBL/GenBank/DDBJ databases">
        <title>Streptococcus didelphis as causative of fatal infections in opossums (Didelphis albiventris).</title>
        <authorList>
            <person name="Breyer G.M."/>
            <person name="Da Silva M.E.R.J."/>
            <person name="Siqueira F.M."/>
        </authorList>
    </citation>
    <scope>NUCLEOTIDE SEQUENCE [LARGE SCALE GENOMIC DNA]</scope>
    <source>
        <strain evidence="9">LBVP101/21</strain>
    </source>
</reference>
<evidence type="ECO:0000256" key="3">
    <source>
        <dbReference type="ARBA" id="ARBA00022692"/>
    </source>
</evidence>
<name>A0ABY9LKB3_9STRE</name>
<proteinExistence type="predicted"/>
<evidence type="ECO:0000256" key="4">
    <source>
        <dbReference type="ARBA" id="ARBA00022989"/>
    </source>
</evidence>
<dbReference type="Proteomes" id="UP001238096">
    <property type="component" value="Chromosome"/>
</dbReference>
<dbReference type="PANTHER" id="PTHR34697:SF2">
    <property type="entry name" value="PHOSPHATIDYLGLYCEROL LYSYLTRANSFERASE"/>
    <property type="match status" value="1"/>
</dbReference>
<dbReference type="InterPro" id="IPR051211">
    <property type="entry name" value="PG_lysyltransferase"/>
</dbReference>
<feature type="transmembrane region" description="Helical" evidence="6">
    <location>
        <begin position="290"/>
        <end position="311"/>
    </location>
</feature>
<evidence type="ECO:0000256" key="1">
    <source>
        <dbReference type="ARBA" id="ARBA00004651"/>
    </source>
</evidence>
<keyword evidence="5 6" id="KW-0472">Membrane</keyword>
<comment type="subcellular location">
    <subcellularLocation>
        <location evidence="1">Cell membrane</location>
        <topology evidence="1">Multi-pass membrane protein</topology>
    </subcellularLocation>
</comment>
<dbReference type="InterPro" id="IPR024320">
    <property type="entry name" value="LPG_synthase_C"/>
</dbReference>